<dbReference type="OMA" id="THVTKVC"/>
<proteinExistence type="inferred from homology"/>
<dbReference type="InterPro" id="IPR012795">
    <property type="entry name" value="tRNA_Ile_lys_synt_N"/>
</dbReference>
<comment type="catalytic activity">
    <reaction evidence="1 9">
        <text>[protein]-peptidylproline (omega=180) = [protein]-peptidylproline (omega=0)</text>
        <dbReference type="Rhea" id="RHEA:16237"/>
        <dbReference type="Rhea" id="RHEA-COMP:10747"/>
        <dbReference type="Rhea" id="RHEA-COMP:10748"/>
        <dbReference type="ChEBI" id="CHEBI:83833"/>
        <dbReference type="ChEBI" id="CHEBI:83834"/>
        <dbReference type="EC" id="5.2.1.8"/>
    </reaction>
</comment>
<evidence type="ECO:0000256" key="7">
    <source>
        <dbReference type="ARBA" id="ARBA00023235"/>
    </source>
</evidence>
<dbReference type="Gene3D" id="3.10.50.40">
    <property type="match status" value="1"/>
</dbReference>
<dbReference type="SUPFAM" id="SSF52402">
    <property type="entry name" value="Adenine nucleotide alpha hydrolases-like"/>
    <property type="match status" value="1"/>
</dbReference>
<keyword evidence="6 9" id="KW-0697">Rotamase</keyword>
<dbReference type="InterPro" id="IPR001179">
    <property type="entry name" value="PPIase_FKBP_dom"/>
</dbReference>
<dbReference type="STRING" id="403677.D0MYA1"/>
<dbReference type="EC" id="5.2.1.8" evidence="9"/>
<evidence type="ECO:0000313" key="12">
    <source>
        <dbReference type="EMBL" id="EEY66149.1"/>
    </source>
</evidence>
<dbReference type="PROSITE" id="PS50059">
    <property type="entry name" value="FKBP_PPIASE"/>
    <property type="match status" value="1"/>
</dbReference>
<protein>
    <recommendedName>
        <fullName evidence="9">peptidylprolyl isomerase</fullName>
        <ecNumber evidence="9">5.2.1.8</ecNumber>
    </recommendedName>
</protein>
<dbReference type="OrthoDB" id="198857at2759"/>
<feature type="compositionally biased region" description="Basic and acidic residues" evidence="10">
    <location>
        <begin position="512"/>
        <end position="557"/>
    </location>
</feature>
<dbReference type="KEGG" id="pif:PITG_03696"/>
<dbReference type="NCBIfam" id="TIGR02432">
    <property type="entry name" value="lysidine_TilS_N"/>
    <property type="match status" value="1"/>
</dbReference>
<dbReference type="HAMAP" id="MF_01161">
    <property type="entry name" value="tRNA_Ile_lys_synt"/>
    <property type="match status" value="1"/>
</dbReference>
<dbReference type="PANTHER" id="PTHR43033:SF1">
    <property type="entry name" value="TRNA(ILE)-LYSIDINE SYNTHASE-RELATED"/>
    <property type="match status" value="1"/>
</dbReference>
<dbReference type="InterPro" id="IPR041232">
    <property type="entry name" value="NPL"/>
</dbReference>
<reference evidence="13" key="1">
    <citation type="journal article" date="2009" name="Nature">
        <title>Genome sequence and analysis of the Irish potato famine pathogen Phytophthora infestans.</title>
        <authorList>
            <consortium name="The Broad Institute Genome Sequencing Platform"/>
            <person name="Haas B.J."/>
            <person name="Kamoun S."/>
            <person name="Zody M.C."/>
            <person name="Jiang R.H."/>
            <person name="Handsaker R.E."/>
            <person name="Cano L.M."/>
            <person name="Grabherr M."/>
            <person name="Kodira C.D."/>
            <person name="Raffaele S."/>
            <person name="Torto-Alalibo T."/>
            <person name="Bozkurt T.O."/>
            <person name="Ah-Fong A.M."/>
            <person name="Alvarado L."/>
            <person name="Anderson V.L."/>
            <person name="Armstrong M.R."/>
            <person name="Avrova A."/>
            <person name="Baxter L."/>
            <person name="Beynon J."/>
            <person name="Boevink P.C."/>
            <person name="Bollmann S.R."/>
            <person name="Bos J.I."/>
            <person name="Bulone V."/>
            <person name="Cai G."/>
            <person name="Cakir C."/>
            <person name="Carrington J.C."/>
            <person name="Chawner M."/>
            <person name="Conti L."/>
            <person name="Costanzo S."/>
            <person name="Ewan R."/>
            <person name="Fahlgren N."/>
            <person name="Fischbach M.A."/>
            <person name="Fugelstad J."/>
            <person name="Gilroy E.M."/>
            <person name="Gnerre S."/>
            <person name="Green P.J."/>
            <person name="Grenville-Briggs L.J."/>
            <person name="Griffith J."/>
            <person name="Grunwald N.J."/>
            <person name="Horn K."/>
            <person name="Horner N.R."/>
            <person name="Hu C.H."/>
            <person name="Huitema E."/>
            <person name="Jeong D.H."/>
            <person name="Jones A.M."/>
            <person name="Jones J.D."/>
            <person name="Jones R.W."/>
            <person name="Karlsson E.K."/>
            <person name="Kunjeti S.G."/>
            <person name="Lamour K."/>
            <person name="Liu Z."/>
            <person name="Ma L."/>
            <person name="Maclean D."/>
            <person name="Chibucos M.C."/>
            <person name="McDonald H."/>
            <person name="McWalters J."/>
            <person name="Meijer H.J."/>
            <person name="Morgan W."/>
            <person name="Morris P.F."/>
            <person name="Munro C.A."/>
            <person name="O'Neill K."/>
            <person name="Ospina-Giraldo M."/>
            <person name="Pinzon A."/>
            <person name="Pritchard L."/>
            <person name="Ramsahoye B."/>
            <person name="Ren Q."/>
            <person name="Restrepo S."/>
            <person name="Roy S."/>
            <person name="Sadanandom A."/>
            <person name="Savidor A."/>
            <person name="Schornack S."/>
            <person name="Schwartz D.C."/>
            <person name="Schumann U.D."/>
            <person name="Schwessinger B."/>
            <person name="Seyer L."/>
            <person name="Sharpe T."/>
            <person name="Silvar C."/>
            <person name="Song J."/>
            <person name="Studholme D.J."/>
            <person name="Sykes S."/>
            <person name="Thines M."/>
            <person name="van de Vondervoort P.J."/>
            <person name="Phuntumart V."/>
            <person name="Wawra S."/>
            <person name="Weide R."/>
            <person name="Win J."/>
            <person name="Young C."/>
            <person name="Zhou S."/>
            <person name="Fry W."/>
            <person name="Meyers B.C."/>
            <person name="van West P."/>
            <person name="Ristaino J."/>
            <person name="Govers F."/>
            <person name="Birch P.R."/>
            <person name="Whisson S.C."/>
            <person name="Judelson H.S."/>
            <person name="Nusbaum C."/>
        </authorList>
    </citation>
    <scope>NUCLEOTIDE SEQUENCE [LARGE SCALE GENOMIC DNA]</scope>
    <source>
        <strain evidence="13">T30-4</strain>
    </source>
</reference>
<gene>
    <name evidence="12" type="ORF">PITG_03696</name>
</gene>
<dbReference type="GO" id="GO:0005524">
    <property type="term" value="F:ATP binding"/>
    <property type="evidence" value="ECO:0007669"/>
    <property type="project" value="UniProtKB-KW"/>
</dbReference>
<dbReference type="GO" id="GO:0008033">
    <property type="term" value="P:tRNA processing"/>
    <property type="evidence" value="ECO:0007669"/>
    <property type="project" value="UniProtKB-KW"/>
</dbReference>
<evidence type="ECO:0000259" key="11">
    <source>
        <dbReference type="PROSITE" id="PS50059"/>
    </source>
</evidence>
<keyword evidence="4" id="KW-0547">Nucleotide-binding</keyword>
<dbReference type="HOGENOM" id="CLU_022297_2_0_1"/>
<keyword evidence="5" id="KW-0067">ATP-binding</keyword>
<dbReference type="Gene3D" id="3.40.50.620">
    <property type="entry name" value="HUPs"/>
    <property type="match status" value="1"/>
</dbReference>
<dbReference type="PANTHER" id="PTHR43033">
    <property type="entry name" value="TRNA(ILE)-LYSIDINE SYNTHASE-RELATED"/>
    <property type="match status" value="1"/>
</dbReference>
<evidence type="ECO:0000256" key="1">
    <source>
        <dbReference type="ARBA" id="ARBA00000971"/>
    </source>
</evidence>
<dbReference type="Pfam" id="PF17800">
    <property type="entry name" value="NPL"/>
    <property type="match status" value="1"/>
</dbReference>
<dbReference type="GO" id="GO:0032267">
    <property type="term" value="F:tRNA(Ile)-lysidine synthase activity"/>
    <property type="evidence" value="ECO:0007669"/>
    <property type="project" value="UniProtKB-EC"/>
</dbReference>
<evidence type="ECO:0000256" key="8">
    <source>
        <dbReference type="ARBA" id="ARBA00048539"/>
    </source>
</evidence>
<dbReference type="VEuPathDB" id="FungiDB:PITG_03696"/>
<keyword evidence="13" id="KW-1185">Reference proteome</keyword>
<dbReference type="EMBL" id="DS028121">
    <property type="protein sequence ID" value="EEY66149.1"/>
    <property type="molecule type" value="Genomic_DNA"/>
</dbReference>
<keyword evidence="2" id="KW-0436">Ligase</keyword>
<dbReference type="InterPro" id="IPR012094">
    <property type="entry name" value="tRNA_Ile_lys_synt"/>
</dbReference>
<dbReference type="Proteomes" id="UP000006643">
    <property type="component" value="Unassembled WGS sequence"/>
</dbReference>
<evidence type="ECO:0000256" key="6">
    <source>
        <dbReference type="ARBA" id="ARBA00023110"/>
    </source>
</evidence>
<evidence type="ECO:0000256" key="4">
    <source>
        <dbReference type="ARBA" id="ARBA00022741"/>
    </source>
</evidence>
<dbReference type="InParanoid" id="D0MYA1"/>
<dbReference type="AlphaFoldDB" id="D0MYA1"/>
<evidence type="ECO:0000256" key="3">
    <source>
        <dbReference type="ARBA" id="ARBA00022694"/>
    </source>
</evidence>
<dbReference type="Gene3D" id="2.60.120.340">
    <property type="entry name" value="Nucleoplasmin core domain"/>
    <property type="match status" value="1"/>
</dbReference>
<feature type="region of interest" description="Disordered" evidence="10">
    <location>
        <begin position="486"/>
        <end position="557"/>
    </location>
</feature>
<dbReference type="Pfam" id="PF00254">
    <property type="entry name" value="FKBP_C"/>
    <property type="match status" value="1"/>
</dbReference>
<evidence type="ECO:0000256" key="5">
    <source>
        <dbReference type="ARBA" id="ARBA00022840"/>
    </source>
</evidence>
<feature type="compositionally biased region" description="Acidic residues" evidence="10">
    <location>
        <begin position="495"/>
        <end position="511"/>
    </location>
</feature>
<evidence type="ECO:0000313" key="13">
    <source>
        <dbReference type="Proteomes" id="UP000006643"/>
    </source>
</evidence>
<evidence type="ECO:0000256" key="10">
    <source>
        <dbReference type="SAM" id="MobiDB-lite"/>
    </source>
</evidence>
<feature type="region of interest" description="Disordered" evidence="10">
    <location>
        <begin position="580"/>
        <end position="619"/>
    </location>
</feature>
<dbReference type="InterPro" id="IPR046357">
    <property type="entry name" value="PPIase_dom_sf"/>
</dbReference>
<name>D0MYA1_PHYIT</name>
<accession>D0MYA1</accession>
<dbReference type="eggNOG" id="KOG0552">
    <property type="taxonomic scope" value="Eukaryota"/>
</dbReference>
<organism evidence="12 13">
    <name type="scientific">Phytophthora infestans (strain T30-4)</name>
    <name type="common">Potato late blight agent</name>
    <dbReference type="NCBI Taxonomy" id="403677"/>
    <lineage>
        <taxon>Eukaryota</taxon>
        <taxon>Sar</taxon>
        <taxon>Stramenopiles</taxon>
        <taxon>Oomycota</taxon>
        <taxon>Peronosporomycetes</taxon>
        <taxon>Peronosporales</taxon>
        <taxon>Peronosporaceae</taxon>
        <taxon>Phytophthora</taxon>
    </lineage>
</organism>
<dbReference type="GO" id="GO:0003755">
    <property type="term" value="F:peptidyl-prolyl cis-trans isomerase activity"/>
    <property type="evidence" value="ECO:0007669"/>
    <property type="project" value="UniProtKB-KW"/>
</dbReference>
<dbReference type="Pfam" id="PF01171">
    <property type="entry name" value="ATP_bind_3"/>
    <property type="match status" value="1"/>
</dbReference>
<evidence type="ECO:0000256" key="9">
    <source>
        <dbReference type="PROSITE-ProRule" id="PRU00277"/>
    </source>
</evidence>
<dbReference type="RefSeq" id="XP_002906748.1">
    <property type="nucleotide sequence ID" value="XM_002906702.1"/>
</dbReference>
<dbReference type="GeneID" id="9467643"/>
<keyword evidence="7 9" id="KW-0413">Isomerase</keyword>
<keyword evidence="3" id="KW-0819">tRNA processing</keyword>
<dbReference type="CDD" id="cd01992">
    <property type="entry name" value="TilS_N"/>
    <property type="match status" value="1"/>
</dbReference>
<dbReference type="FunFam" id="3.10.50.40:FF:000006">
    <property type="entry name" value="Peptidyl-prolyl cis-trans isomerase"/>
    <property type="match status" value="1"/>
</dbReference>
<comment type="catalytic activity">
    <reaction evidence="8">
        <text>cytidine(34) in tRNA(Ile2) + L-lysine + ATP = lysidine(34) in tRNA(Ile2) + AMP + diphosphate + H(+)</text>
        <dbReference type="Rhea" id="RHEA:43744"/>
        <dbReference type="Rhea" id="RHEA-COMP:10625"/>
        <dbReference type="Rhea" id="RHEA-COMP:10670"/>
        <dbReference type="ChEBI" id="CHEBI:15378"/>
        <dbReference type="ChEBI" id="CHEBI:30616"/>
        <dbReference type="ChEBI" id="CHEBI:32551"/>
        <dbReference type="ChEBI" id="CHEBI:33019"/>
        <dbReference type="ChEBI" id="CHEBI:82748"/>
        <dbReference type="ChEBI" id="CHEBI:83665"/>
        <dbReference type="ChEBI" id="CHEBI:456215"/>
        <dbReference type="EC" id="6.3.4.19"/>
    </reaction>
</comment>
<sequence>MDQGQRAPKGKFPIAVAVSGGADSMALMLLLREYLHGNRIKTPLLAVTVDHQLRIGSSREALEVAKICAERGGITHVTKVCEWHLGDTEKHSGGEQQSDLLRPVKPRDSKIEEQARQYRYNLLRRVCLEYGVRCLFVAHNLGDQLETTLFRLGRASGINGLAGIANQLPFLSLEGLPDRSFHGKGLDSDYSATLLRPLLSVTKDELMATCDRFQQTWIHDPSNDDLMYDRVRIRQELKRVKREQGAEVLDLFARFQVSSDKAKKEFALIERAMLRKYTVTWGPDLVVLRLAVFHDPNMFEELLYRLLSIIIVHIGTKETPPRLASVVRLVRDLQRLESGKQITLGGCRIECILKGHQLAIQPEQVAPVPGFFGHVVKPGHPLKWPNEVEDFCMQLNSAALGADATEGRSTLSVVAKTSKIALCTLTPEVAEQWNLTQTFTPTDGAVEFVVDGPNAIHLTGFIEVNDEEDSGDEHDFDDFGDSEEEMMVFGSDGSSDSDVDEADEEEVELNDEEKNRFEVLEERSHSEPIPKKKSPKKEIKEEIKQEIKKESKKESKKEVAAKKAAAAAEAEKKAQEEKEAAKKKAKAAKQAEKEKKTAKKLAEVTATNPKSKKRAAPVESLDVPKKAKIATRVHKGVNIEDVAVGKGRPVVRGRKVGILYRGRLTNGKQFDANQNRKKPFTFRHGIGDVIKGMDIGIEGMRVGSKRTITIPSRLGYGREGAGPDIPGNSDLIFEIEVVKA</sequence>
<dbReference type="InterPro" id="IPR014729">
    <property type="entry name" value="Rossmann-like_a/b/a_fold"/>
</dbReference>
<feature type="domain" description="PPIase FKBP-type" evidence="11">
    <location>
        <begin position="653"/>
        <end position="740"/>
    </location>
</feature>
<dbReference type="SUPFAM" id="SSF54534">
    <property type="entry name" value="FKBP-like"/>
    <property type="match status" value="1"/>
</dbReference>
<evidence type="ECO:0000256" key="2">
    <source>
        <dbReference type="ARBA" id="ARBA00022598"/>
    </source>
</evidence>
<dbReference type="InterPro" id="IPR011063">
    <property type="entry name" value="TilS/TtcA_N"/>
</dbReference>